<evidence type="ECO:0000313" key="2">
    <source>
        <dbReference type="EMBL" id="QJA05282.1"/>
    </source>
</evidence>
<proteinExistence type="predicted"/>
<protein>
    <submittedName>
        <fullName evidence="2">Amphi-Trp domain-containing protein</fullName>
    </submittedName>
</protein>
<sequence length="88" mass="9891">MAEKKVLFKSEELKDRTEVATFLRDLAAKLEAGELALRREAEEVRLSLPERVILEIKVEEKAKPGKTKQSLEIEIEWGEGLTGGVELA</sequence>
<dbReference type="Proteomes" id="UP000501253">
    <property type="component" value="Chromosome"/>
</dbReference>
<dbReference type="KEGG" id="tmai:FVE67_00065"/>
<feature type="domain" description="Amphi-Trp" evidence="1">
    <location>
        <begin position="1"/>
        <end position="82"/>
    </location>
</feature>
<name>A0A6H1WQ06_9BACT</name>
<dbReference type="EMBL" id="CP042909">
    <property type="protein sequence ID" value="QJA05282.1"/>
    <property type="molecule type" value="Genomic_DNA"/>
</dbReference>
<evidence type="ECO:0000259" key="1">
    <source>
        <dbReference type="Pfam" id="PF20068"/>
    </source>
</evidence>
<dbReference type="AlphaFoldDB" id="A0A6H1WQ06"/>
<gene>
    <name evidence="2" type="ORF">FVE67_00065</name>
</gene>
<dbReference type="Pfam" id="PF20068">
    <property type="entry name" value="Amphi-Trp"/>
    <property type="match status" value="1"/>
</dbReference>
<accession>A0A6H1WQ06</accession>
<dbReference type="RefSeq" id="WP_168718647.1">
    <property type="nucleotide sequence ID" value="NZ_CP042909.1"/>
</dbReference>
<dbReference type="NCBIfam" id="TIGR04354">
    <property type="entry name" value="amphi-Trp"/>
    <property type="match status" value="1"/>
</dbReference>
<keyword evidence="3" id="KW-1185">Reference proteome</keyword>
<organism evidence="2 3">
    <name type="scientific">Thermosulfurimonas marina</name>
    <dbReference type="NCBI Taxonomy" id="2047767"/>
    <lineage>
        <taxon>Bacteria</taxon>
        <taxon>Pseudomonadati</taxon>
        <taxon>Thermodesulfobacteriota</taxon>
        <taxon>Thermodesulfobacteria</taxon>
        <taxon>Thermodesulfobacteriales</taxon>
        <taxon>Thermodesulfobacteriaceae</taxon>
        <taxon>Thermosulfurimonas</taxon>
    </lineage>
</organism>
<reference evidence="2 3" key="1">
    <citation type="submission" date="2019-08" db="EMBL/GenBank/DDBJ databases">
        <title>Complete genome sequence of Thermosulfurimonas marina SU872T, an anaerobic thermophilic chemolithoautotrophic bacterium isolated from a shallow marine hydrothermal vent.</title>
        <authorList>
            <person name="Allioux M."/>
            <person name="Jebbar M."/>
            <person name="Slobodkina G."/>
            <person name="Slobodkin A."/>
            <person name="Moalic Y."/>
            <person name="Frolova A."/>
            <person name="Shao Z."/>
            <person name="Alain K."/>
        </authorList>
    </citation>
    <scope>NUCLEOTIDE SEQUENCE [LARGE SCALE GENOMIC DNA]</scope>
    <source>
        <strain evidence="2 3">SU872</strain>
    </source>
</reference>
<evidence type="ECO:0000313" key="3">
    <source>
        <dbReference type="Proteomes" id="UP000501253"/>
    </source>
</evidence>
<dbReference type="InterPro" id="IPR027598">
    <property type="entry name" value="Amphi-Trp_dom"/>
</dbReference>